<reference evidence="2" key="1">
    <citation type="journal article" date="2023" name="Mol. Phylogenet. Evol.">
        <title>Genome-scale phylogeny and comparative genomics of the fungal order Sordariales.</title>
        <authorList>
            <person name="Hensen N."/>
            <person name="Bonometti L."/>
            <person name="Westerberg I."/>
            <person name="Brannstrom I.O."/>
            <person name="Guillou S."/>
            <person name="Cros-Aarteil S."/>
            <person name="Calhoun S."/>
            <person name="Haridas S."/>
            <person name="Kuo A."/>
            <person name="Mondo S."/>
            <person name="Pangilinan J."/>
            <person name="Riley R."/>
            <person name="LaButti K."/>
            <person name="Andreopoulos B."/>
            <person name="Lipzen A."/>
            <person name="Chen C."/>
            <person name="Yan M."/>
            <person name="Daum C."/>
            <person name="Ng V."/>
            <person name="Clum A."/>
            <person name="Steindorff A."/>
            <person name="Ohm R.A."/>
            <person name="Martin F."/>
            <person name="Silar P."/>
            <person name="Natvig D.O."/>
            <person name="Lalanne C."/>
            <person name="Gautier V."/>
            <person name="Ament-Velasquez S.L."/>
            <person name="Kruys A."/>
            <person name="Hutchinson M.I."/>
            <person name="Powell A.J."/>
            <person name="Barry K."/>
            <person name="Miller A.N."/>
            <person name="Grigoriev I.V."/>
            <person name="Debuchy R."/>
            <person name="Gladieux P."/>
            <person name="Hiltunen Thoren M."/>
            <person name="Johannesson H."/>
        </authorList>
    </citation>
    <scope>NUCLEOTIDE SEQUENCE</scope>
    <source>
        <strain evidence="2">CBS 168.71</strain>
    </source>
</reference>
<evidence type="ECO:0000256" key="1">
    <source>
        <dbReference type="SAM" id="SignalP"/>
    </source>
</evidence>
<organism evidence="2 3">
    <name type="scientific">Chaetomium fimeti</name>
    <dbReference type="NCBI Taxonomy" id="1854472"/>
    <lineage>
        <taxon>Eukaryota</taxon>
        <taxon>Fungi</taxon>
        <taxon>Dikarya</taxon>
        <taxon>Ascomycota</taxon>
        <taxon>Pezizomycotina</taxon>
        <taxon>Sordariomycetes</taxon>
        <taxon>Sordariomycetidae</taxon>
        <taxon>Sordariales</taxon>
        <taxon>Chaetomiaceae</taxon>
        <taxon>Chaetomium</taxon>
    </lineage>
</organism>
<accession>A0AAE0HAD9</accession>
<keyword evidence="1" id="KW-0732">Signal</keyword>
<name>A0AAE0HAD9_9PEZI</name>
<reference evidence="2" key="2">
    <citation type="submission" date="2023-06" db="EMBL/GenBank/DDBJ databases">
        <authorList>
            <consortium name="Lawrence Berkeley National Laboratory"/>
            <person name="Haridas S."/>
            <person name="Hensen N."/>
            <person name="Bonometti L."/>
            <person name="Westerberg I."/>
            <person name="Brannstrom I.O."/>
            <person name="Guillou S."/>
            <person name="Cros-Aarteil S."/>
            <person name="Calhoun S."/>
            <person name="Kuo A."/>
            <person name="Mondo S."/>
            <person name="Pangilinan J."/>
            <person name="Riley R."/>
            <person name="Labutti K."/>
            <person name="Andreopoulos B."/>
            <person name="Lipzen A."/>
            <person name="Chen C."/>
            <person name="Yanf M."/>
            <person name="Daum C."/>
            <person name="Ng V."/>
            <person name="Clum A."/>
            <person name="Steindorff A."/>
            <person name="Ohm R."/>
            <person name="Martin F."/>
            <person name="Silar P."/>
            <person name="Natvig D."/>
            <person name="Lalanne C."/>
            <person name="Gautier V."/>
            <person name="Ament-Velasquez S.L."/>
            <person name="Kruys A."/>
            <person name="Hutchinson M.I."/>
            <person name="Powell A.J."/>
            <person name="Barry K."/>
            <person name="Miller A.N."/>
            <person name="Grigoriev I.V."/>
            <person name="Debuchy R."/>
            <person name="Gladieux P."/>
            <person name="Thoren M.H."/>
            <person name="Johannesson H."/>
        </authorList>
    </citation>
    <scope>NUCLEOTIDE SEQUENCE</scope>
    <source>
        <strain evidence="2">CBS 168.71</strain>
    </source>
</reference>
<sequence>MDPITGIGAAASIVQLLALCAKSAKAAKELWESYTDAPEELRQLAGKMEFLKFLLQQIEAFGGHLATENLDHLLPAVHRTIIMAALEGRAAQLERLRSLQRDHHTFRSRMRWAVLDKSKAGKVLKAVTDLEHGLSTCLVIVQTRLQTLNQSSMYQVMAAQTAMLPALKAASLQIQSSIQSSSDAYDTTREKIEETSALVRKDIHVLQDRQLQGLDQNATTLKAILQTVTELKSTTTTATEYRKGNIDSEGSVPYHYPPRQGGLGNHQFDIERITQDNNTNRVVAQHSWTYRWTDDYSRSPPVSGSEGSPRIRSVAAAAEFESKAYRKKLRARVRVWFGLFGPRVAEFEFAVHIRSKAWLSPTVEVAVRSVNIRP</sequence>
<protein>
    <recommendedName>
        <fullName evidence="4">Fungal N-terminal domain-containing protein</fullName>
    </recommendedName>
</protein>
<evidence type="ECO:0000313" key="2">
    <source>
        <dbReference type="EMBL" id="KAK3292913.1"/>
    </source>
</evidence>
<comment type="caution">
    <text evidence="2">The sequence shown here is derived from an EMBL/GenBank/DDBJ whole genome shotgun (WGS) entry which is preliminary data.</text>
</comment>
<keyword evidence="3" id="KW-1185">Reference proteome</keyword>
<dbReference type="EMBL" id="JAUEPN010000006">
    <property type="protein sequence ID" value="KAK3292913.1"/>
    <property type="molecule type" value="Genomic_DNA"/>
</dbReference>
<evidence type="ECO:0000313" key="3">
    <source>
        <dbReference type="Proteomes" id="UP001278766"/>
    </source>
</evidence>
<gene>
    <name evidence="2" type="ORF">B0H64DRAFT_203125</name>
</gene>
<evidence type="ECO:0008006" key="4">
    <source>
        <dbReference type="Google" id="ProtNLM"/>
    </source>
</evidence>
<dbReference type="GeneID" id="87836241"/>
<dbReference type="Proteomes" id="UP001278766">
    <property type="component" value="Unassembled WGS sequence"/>
</dbReference>
<proteinExistence type="predicted"/>
<feature type="chain" id="PRO_5042011085" description="Fungal N-terminal domain-containing protein" evidence="1">
    <location>
        <begin position="27"/>
        <end position="374"/>
    </location>
</feature>
<dbReference type="AlphaFoldDB" id="A0AAE0HAD9"/>
<feature type="signal peptide" evidence="1">
    <location>
        <begin position="1"/>
        <end position="26"/>
    </location>
</feature>
<dbReference type="RefSeq" id="XP_062656427.1">
    <property type="nucleotide sequence ID" value="XM_062799293.1"/>
</dbReference>